<feature type="transmembrane region" description="Helical" evidence="1">
    <location>
        <begin position="164"/>
        <end position="186"/>
    </location>
</feature>
<evidence type="ECO:0000313" key="2">
    <source>
        <dbReference type="EMBL" id="OEL10879.1"/>
    </source>
</evidence>
<dbReference type="Pfam" id="PF13858">
    <property type="entry name" value="DUF4199"/>
    <property type="match status" value="1"/>
</dbReference>
<name>A0A1E5UD82_9FLAO</name>
<gene>
    <name evidence="2" type="ORF">BHF72_0074</name>
</gene>
<evidence type="ECO:0008006" key="4">
    <source>
        <dbReference type="Google" id="ProtNLM"/>
    </source>
</evidence>
<reference evidence="2 3" key="1">
    <citation type="submission" date="2016-09" db="EMBL/GenBank/DDBJ databases">
        <authorList>
            <person name="Capua I."/>
            <person name="De Benedictis P."/>
            <person name="Joannis T."/>
            <person name="Lombin L.H."/>
            <person name="Cattoli G."/>
        </authorList>
    </citation>
    <scope>NUCLEOTIDE SEQUENCE [LARGE SCALE GENOMIC DNA]</scope>
    <source>
        <strain evidence="2 3">NRS-1</strain>
    </source>
</reference>
<protein>
    <recommendedName>
        <fullName evidence="4">DUF4199 domain-containing protein</fullName>
    </recommendedName>
</protein>
<accession>A0A1E5UD82</accession>
<dbReference type="OrthoDB" id="1273153at2"/>
<dbReference type="EMBL" id="MKGI01000071">
    <property type="protein sequence ID" value="OEL10879.1"/>
    <property type="molecule type" value="Genomic_DNA"/>
</dbReference>
<dbReference type="AlphaFoldDB" id="A0A1E5UD82"/>
<keyword evidence="1" id="KW-0472">Membrane</keyword>
<keyword evidence="1" id="KW-1133">Transmembrane helix</keyword>
<keyword evidence="3" id="KW-1185">Reference proteome</keyword>
<dbReference type="RefSeq" id="WP_069799238.1">
    <property type="nucleotide sequence ID" value="NZ_CP034157.1"/>
</dbReference>
<feature type="transmembrane region" description="Helical" evidence="1">
    <location>
        <begin position="75"/>
        <end position="96"/>
    </location>
</feature>
<feature type="transmembrane region" description="Helical" evidence="1">
    <location>
        <begin position="32"/>
        <end position="54"/>
    </location>
</feature>
<feature type="transmembrane region" description="Helical" evidence="1">
    <location>
        <begin position="5"/>
        <end position="26"/>
    </location>
</feature>
<comment type="caution">
    <text evidence="2">The sequence shown here is derived from an EMBL/GenBank/DDBJ whole genome shotgun (WGS) entry which is preliminary data.</text>
</comment>
<proteinExistence type="predicted"/>
<evidence type="ECO:0000256" key="1">
    <source>
        <dbReference type="SAM" id="Phobius"/>
    </source>
</evidence>
<dbReference type="STRING" id="237258.SAMN04489756_10776"/>
<dbReference type="KEGG" id="cnr:EB819_05520"/>
<sequence length="192" mass="22695">MSKNVYTFGFLIFIATMLVFFGVYFFGYNTNYFNTSMLLNAFLMPALYTLGAYFSVTTYKKEVKEIGFRDAFGRAFKPMFIGGFLSMFSIFAFLNYGDTDAKDLLNHQYVERQKTELDNEYNKAKQILAKKEDKEELDKKYQERLQSFAPEMVKDKDMFTFRNFTYFFAAVLVFYTILSTFFGTFFRNKTIE</sequence>
<organism evidence="2 3">
    <name type="scientific">Cloacibacterium normanense</name>
    <dbReference type="NCBI Taxonomy" id="237258"/>
    <lineage>
        <taxon>Bacteria</taxon>
        <taxon>Pseudomonadati</taxon>
        <taxon>Bacteroidota</taxon>
        <taxon>Flavobacteriia</taxon>
        <taxon>Flavobacteriales</taxon>
        <taxon>Weeksellaceae</taxon>
    </lineage>
</organism>
<keyword evidence="1" id="KW-0812">Transmembrane</keyword>
<dbReference type="InterPro" id="IPR025250">
    <property type="entry name" value="DUF4199"/>
</dbReference>
<evidence type="ECO:0000313" key="3">
    <source>
        <dbReference type="Proteomes" id="UP000095601"/>
    </source>
</evidence>
<dbReference type="Proteomes" id="UP000095601">
    <property type="component" value="Unassembled WGS sequence"/>
</dbReference>